<proteinExistence type="predicted"/>
<sequence length="177" mass="21140">MLKNIMLKSLASRAKHLTNVCTAFDLSKNYKNRLLNISVRWHPSYEPDGYVLQDLSEKRDKDNADYINMKWIMTKFPVNRVKIGTAPHTFYNYILDHKYRKELQRPKVKEDDIYDNGQNDDDAEDIRKTMMHIMPEVSKLYKDCVLFEGDNFAIRYCPKTNKYEFKELHGNLSYVWE</sequence>
<reference evidence="1" key="1">
    <citation type="submission" date="2017-08" db="EMBL/GenBank/DDBJ databases">
        <authorList>
            <consortium name="Urmite Genomes"/>
        </authorList>
    </citation>
    <scope>NUCLEOTIDE SEQUENCE [LARGE SCALE GENOMIC DNA]</scope>
    <source>
        <strain evidence="1">IHUMI-LCC2</strain>
    </source>
</reference>
<dbReference type="EMBL" id="LT906555">
    <property type="protein sequence ID" value="SNW62316.1"/>
    <property type="molecule type" value="Genomic_DNA"/>
</dbReference>
<keyword evidence="2" id="KW-1185">Reference proteome</keyword>
<accession>A0A2I2L449</accession>
<dbReference type="KEGG" id="vg:35382198"/>
<dbReference type="GeneID" id="35382198"/>
<protein>
    <submittedName>
        <fullName evidence="1">Uncharacterized protein</fullName>
    </submittedName>
</protein>
<dbReference type="Proteomes" id="UP000236316">
    <property type="component" value="Segment"/>
</dbReference>
<name>A0A2I2L449_9VIRU</name>
<organism evidence="1">
    <name type="scientific">Orpheovirus IHUMI-LCC2</name>
    <dbReference type="NCBI Taxonomy" id="2023057"/>
    <lineage>
        <taxon>Viruses</taxon>
        <taxon>Varidnaviria</taxon>
        <taxon>Bamfordvirae</taxon>
        <taxon>Nucleocytoviricota</taxon>
        <taxon>Megaviricetes</taxon>
        <taxon>Pimascovirales</taxon>
        <taxon>Ocovirineae</taxon>
        <taxon>Orpheoviridae</taxon>
        <taxon>Alphaorpheovirus</taxon>
        <taxon>Alphaorpheovirus massiliense</taxon>
    </lineage>
</organism>
<evidence type="ECO:0000313" key="2">
    <source>
        <dbReference type="Proteomes" id="UP000236316"/>
    </source>
</evidence>
<evidence type="ECO:0000313" key="1">
    <source>
        <dbReference type="EMBL" id="SNW62316.1"/>
    </source>
</evidence>
<gene>
    <name evidence="1" type="ORF">ORPV_412</name>
</gene>
<dbReference type="RefSeq" id="YP_009448618.1">
    <property type="nucleotide sequence ID" value="NC_036594.1"/>
</dbReference>